<feature type="compositionally biased region" description="Basic and acidic residues" evidence="2">
    <location>
        <begin position="40"/>
        <end position="57"/>
    </location>
</feature>
<protein>
    <submittedName>
        <fullName evidence="3">Uncharacterized protein</fullName>
    </submittedName>
</protein>
<dbReference type="Proteomes" id="UP000178798">
    <property type="component" value="Unassembled WGS sequence"/>
</dbReference>
<dbReference type="STRING" id="1802556.A2999_02350"/>
<accession>A0A1F8DVL9</accession>
<name>A0A1F8DVL9_9BACT</name>
<dbReference type="EMBL" id="MGIQ01000003">
    <property type="protein sequence ID" value="OGM91825.1"/>
    <property type="molecule type" value="Genomic_DNA"/>
</dbReference>
<dbReference type="AlphaFoldDB" id="A0A1F8DVL9"/>
<keyword evidence="1" id="KW-0175">Coiled coil</keyword>
<feature type="region of interest" description="Disordered" evidence="2">
    <location>
        <begin position="36"/>
        <end position="57"/>
    </location>
</feature>
<reference evidence="3 4" key="1">
    <citation type="journal article" date="2016" name="Nat. Commun.">
        <title>Thousands of microbial genomes shed light on interconnected biogeochemical processes in an aquifer system.</title>
        <authorList>
            <person name="Anantharaman K."/>
            <person name="Brown C.T."/>
            <person name="Hug L.A."/>
            <person name="Sharon I."/>
            <person name="Castelle C.J."/>
            <person name="Probst A.J."/>
            <person name="Thomas B.C."/>
            <person name="Singh A."/>
            <person name="Wilkins M.J."/>
            <person name="Karaoz U."/>
            <person name="Brodie E.L."/>
            <person name="Williams K.H."/>
            <person name="Hubbard S.S."/>
            <person name="Banfield J.F."/>
        </authorList>
    </citation>
    <scope>NUCLEOTIDE SEQUENCE [LARGE SCALE GENOMIC DNA]</scope>
</reference>
<evidence type="ECO:0000256" key="1">
    <source>
        <dbReference type="SAM" id="Coils"/>
    </source>
</evidence>
<evidence type="ECO:0000256" key="2">
    <source>
        <dbReference type="SAM" id="MobiDB-lite"/>
    </source>
</evidence>
<feature type="coiled-coil region" evidence="1">
    <location>
        <begin position="121"/>
        <end position="171"/>
    </location>
</feature>
<comment type="caution">
    <text evidence="3">The sequence shown here is derived from an EMBL/GenBank/DDBJ whole genome shotgun (WGS) entry which is preliminary data.</text>
</comment>
<organism evidence="3 4">
    <name type="scientific">Candidatus Wolfebacteria bacterium RIFCSPLOWO2_01_FULL_38_11</name>
    <dbReference type="NCBI Taxonomy" id="1802556"/>
    <lineage>
        <taxon>Bacteria</taxon>
        <taxon>Candidatus Wolfeibacteriota</taxon>
    </lineage>
</organism>
<evidence type="ECO:0000313" key="3">
    <source>
        <dbReference type="EMBL" id="OGM91825.1"/>
    </source>
</evidence>
<evidence type="ECO:0000313" key="4">
    <source>
        <dbReference type="Proteomes" id="UP000178798"/>
    </source>
</evidence>
<sequence length="979" mass="111769">MGNNKREKIDFGNLDEALQKKGVVLSAGENELKNLGAAASKKEKKEKEKKVERKESKITKDKLSSAYDIAKKRANGLSKTTEEIAEEMVRASMRENVFDKEDKKQPSAREKTWLNFVLGETERLENKYFFYKEKLKKEEDENRRADYEKEMQFYKDELKKTGEVLDKIRKEKEIGREKLTKTEIKQIKEQKEKKKEGEEKFRVPDYIRQEMDRLGKKMMIAQKDLKKAQETGNKKEEKFYKEKAEFLKREFEKAKGKREKARKEFEKKEKTGEREIRLQLEADIAEDAPKISSVPEDAKETYMRAREVEARQKFSEKAREIKEEELPEAEIVEELGPHLELPAGTMLGPEEEVKFAQEAAKIEEEIKEMPVEKKKEIKIGFRNLGFFVKEKISNLIGNDICGNIEKSVGGSKSPGLKGSIGRFFAAMGDSYQKDASIARNHLEESEKNKGFAKGSIKEIQNIGYFTGEILKYGRTVADVLGWTAGSPLRYAMLGAQFFTRGAGAAKEARLRNEELIDKTRIHDIEEAAQEAWKIYETSKSKYYIETGKHNGPVPKEFLEKAYIENLPKDILERLKNSESGTATSILARIGQKILKKDVEFAIKHGKFNEASFAERLKELDRLVSQQGVVDGLAMAAKYLETSGKAVVAGVQIETVALLFQRLPEIMNKISQFSISQTPEVNEILEQKQRMDLHQKALKIVEARQMQQAMAEAAKAGASQVIGSAAMEKMATIGQGEGIWHAVYRQLESNPSKFGVKINPEDLNNPVKLKEILNQKTGQLLAEQGYIKSGGVETRISEAGTKVLLNESGKIKIEGPTYQYRAPIETEKAFEKFADYNLAEQERTLNLYESDIEDFQSKFSAAKVKGDENLANVLEKEIYRLQESKVNLIKDPSFAANREKFGNFISLLSKETGLPYREYSEIRDMRTGRFLEKYLGKLSLWGVKKHFSNLARIIDSYKLSESDKQFYTIDQILKSKSTVK</sequence>
<gene>
    <name evidence="3" type="ORF">A2999_02350</name>
</gene>
<proteinExistence type="predicted"/>
<feature type="coiled-coil region" evidence="1">
    <location>
        <begin position="211"/>
        <end position="271"/>
    </location>
</feature>